<dbReference type="Proteomes" id="UP000326678">
    <property type="component" value="Chromosome Gxm2"/>
</dbReference>
<proteinExistence type="predicted"/>
<protein>
    <submittedName>
        <fullName evidence="2">Uncharacterized protein</fullName>
    </submittedName>
</protein>
<keyword evidence="3" id="KW-1185">Reference proteome</keyword>
<reference evidence="2 3" key="1">
    <citation type="submission" date="2019-10" db="EMBL/GenBank/DDBJ databases">
        <title>Genomic and transcriptomic insights into the perfect genentic adaptation of a filamentous nitrogen-fixing cyanobacterium to rice fields.</title>
        <authorList>
            <person name="Chen Z."/>
        </authorList>
    </citation>
    <scope>NUCLEOTIDE SEQUENCE [LARGE SCALE GENOMIC DNA]</scope>
    <source>
        <strain evidence="2">CCNUC1</strain>
    </source>
</reference>
<gene>
    <name evidence="2" type="ORF">GXM_09433</name>
</gene>
<keyword evidence="1" id="KW-0175">Coiled coil</keyword>
<sequence>MELIDNRSMNTEEKADKRLAVRVTQTVKDAFNERARKSGKTESQALLALVSQFIGGELEIESDINTRLQRLEEEIKELKQARSGELIASGTRIAS</sequence>
<dbReference type="AlphaFoldDB" id="A0A5P8WJC8"/>
<name>A0A5P8WJC8_9NOSO</name>
<organism evidence="2 3">
    <name type="scientific">Nostoc sphaeroides CCNUC1</name>
    <dbReference type="NCBI Taxonomy" id="2653204"/>
    <lineage>
        <taxon>Bacteria</taxon>
        <taxon>Bacillati</taxon>
        <taxon>Cyanobacteriota</taxon>
        <taxon>Cyanophyceae</taxon>
        <taxon>Nostocales</taxon>
        <taxon>Nostocaceae</taxon>
        <taxon>Nostoc</taxon>
    </lineage>
</organism>
<evidence type="ECO:0000313" key="2">
    <source>
        <dbReference type="EMBL" id="QFS51939.1"/>
    </source>
</evidence>
<dbReference type="KEGG" id="nsh:GXM_09433"/>
<evidence type="ECO:0000313" key="3">
    <source>
        <dbReference type="Proteomes" id="UP000326678"/>
    </source>
</evidence>
<dbReference type="EMBL" id="CP045227">
    <property type="protein sequence ID" value="QFS51939.1"/>
    <property type="molecule type" value="Genomic_DNA"/>
</dbReference>
<feature type="coiled-coil region" evidence="1">
    <location>
        <begin position="61"/>
        <end position="88"/>
    </location>
</feature>
<accession>A0A5P8WJC8</accession>
<evidence type="ECO:0000256" key="1">
    <source>
        <dbReference type="SAM" id="Coils"/>
    </source>
</evidence>